<dbReference type="SUPFAM" id="SSF53474">
    <property type="entry name" value="alpha/beta-Hydrolases"/>
    <property type="match status" value="1"/>
</dbReference>
<dbReference type="InterPro" id="IPR022742">
    <property type="entry name" value="Hydrolase_4"/>
</dbReference>
<dbReference type="AlphaFoldDB" id="G2KM99"/>
<dbReference type="PANTHER" id="PTHR11614">
    <property type="entry name" value="PHOSPHOLIPASE-RELATED"/>
    <property type="match status" value="1"/>
</dbReference>
<dbReference type="RefSeq" id="WP_014103416.1">
    <property type="nucleotide sequence ID" value="NC_016026.1"/>
</dbReference>
<dbReference type="Gene3D" id="3.40.50.1820">
    <property type="entry name" value="alpha/beta hydrolase"/>
    <property type="match status" value="1"/>
</dbReference>
<feature type="domain" description="Serine aminopeptidase S33" evidence="2">
    <location>
        <begin position="48"/>
        <end position="309"/>
    </location>
</feature>
<reference evidence="3 4" key="1">
    <citation type="journal article" date="2011" name="BMC Genomics">
        <title>Genomic insights into an obligate epibiotic bacterial predator: Micavibrio aeruginosavorus ARL-13.</title>
        <authorList>
            <person name="Wang Z."/>
            <person name="Kadouri D."/>
            <person name="Wu M."/>
        </authorList>
    </citation>
    <scope>NUCLEOTIDE SEQUENCE [LARGE SCALE GENOMIC DNA]</scope>
    <source>
        <strain evidence="3 4">ARL-13</strain>
    </source>
</reference>
<dbReference type="KEGG" id="mai:MICA_1884"/>
<name>G2KM99_MICAA</name>
<accession>G2KM99</accession>
<dbReference type="GO" id="GO:0016787">
    <property type="term" value="F:hydrolase activity"/>
    <property type="evidence" value="ECO:0007669"/>
    <property type="project" value="UniProtKB-KW"/>
</dbReference>
<evidence type="ECO:0000259" key="2">
    <source>
        <dbReference type="Pfam" id="PF12146"/>
    </source>
</evidence>
<dbReference type="HOGENOM" id="CLU_026209_10_1_5"/>
<gene>
    <name evidence="3" type="ordered locus">MICA_1884</name>
</gene>
<evidence type="ECO:0000256" key="1">
    <source>
        <dbReference type="SAM" id="MobiDB-lite"/>
    </source>
</evidence>
<dbReference type="Pfam" id="PF12146">
    <property type="entry name" value="Hydrolase_4"/>
    <property type="match status" value="1"/>
</dbReference>
<keyword evidence="3" id="KW-0378">Hydrolase</keyword>
<protein>
    <submittedName>
        <fullName evidence="3">Alpha/beta hydrolase fold family protein</fullName>
    </submittedName>
</protein>
<keyword evidence="4" id="KW-1185">Reference proteome</keyword>
<evidence type="ECO:0000313" key="4">
    <source>
        <dbReference type="Proteomes" id="UP000009286"/>
    </source>
</evidence>
<dbReference type="EMBL" id="CP002382">
    <property type="protein sequence ID" value="AEP10193.1"/>
    <property type="molecule type" value="Genomic_DNA"/>
</dbReference>
<organism evidence="3 4">
    <name type="scientific">Micavibrio aeruginosavorus (strain ARL-13)</name>
    <dbReference type="NCBI Taxonomy" id="856793"/>
    <lineage>
        <taxon>Bacteria</taxon>
        <taxon>Pseudomonadati</taxon>
        <taxon>Bdellovibrionota</taxon>
        <taxon>Bdellovibrionia</taxon>
        <taxon>Bdellovibrionales</taxon>
        <taxon>Pseudobdellovibrionaceae</taxon>
        <taxon>Micavibrio</taxon>
    </lineage>
</organism>
<feature type="region of interest" description="Disordered" evidence="1">
    <location>
        <begin position="337"/>
        <end position="364"/>
    </location>
</feature>
<sequence length="364" mass="40204">MPAIRSLTDSFNRVSMPPEGWHEAMFVNADNQRIRYAQIPAHTAPGESPRGTVVLTHGYGEFVDLYYEAIKEYQAQGFNVWAMDWQGFGGSDRDNPDKPHLVDAQGMNQHVRDLNQFVRNVVQHDKNTPLIMSTHSMGGHPGMLYLQRHPGVFDAAVMSAPMFDIHRLGAGPWARPLVHAIFNAASHIGLQDRPVPALEGVLAKVGQWREEDGRRTVGMHNLREVWSNAVRANAPEHNIARPSFGWINSVYDTVKELNDPTNLRKVTIPVLIGSAGHETLVDNGAHARAAAALPNAKHITLPTAGHSLWLQDEPNYTRWASSVNGFLEATVHDFYNRRNAPTPAPPPDPAQIVTRAPQAAPNAA</sequence>
<dbReference type="STRING" id="856793.MICA_1884"/>
<dbReference type="eggNOG" id="COG2267">
    <property type="taxonomic scope" value="Bacteria"/>
</dbReference>
<dbReference type="Proteomes" id="UP000009286">
    <property type="component" value="Chromosome"/>
</dbReference>
<dbReference type="InterPro" id="IPR029058">
    <property type="entry name" value="AB_hydrolase_fold"/>
</dbReference>
<proteinExistence type="predicted"/>
<evidence type="ECO:0000313" key="3">
    <source>
        <dbReference type="EMBL" id="AEP10193.1"/>
    </source>
</evidence>
<dbReference type="InterPro" id="IPR051044">
    <property type="entry name" value="MAG_DAG_Lipase"/>
</dbReference>